<dbReference type="Proteomes" id="UP000299102">
    <property type="component" value="Unassembled WGS sequence"/>
</dbReference>
<dbReference type="EMBL" id="BGZK01000652">
    <property type="protein sequence ID" value="GBP54667.1"/>
    <property type="molecule type" value="Genomic_DNA"/>
</dbReference>
<feature type="region of interest" description="Disordered" evidence="1">
    <location>
        <begin position="1"/>
        <end position="33"/>
    </location>
</feature>
<accession>A0A4C1WX31</accession>
<dbReference type="STRING" id="151549.A0A4C1WX31"/>
<organism evidence="2 3">
    <name type="scientific">Eumeta variegata</name>
    <name type="common">Bagworm moth</name>
    <name type="synonym">Eumeta japonica</name>
    <dbReference type="NCBI Taxonomy" id="151549"/>
    <lineage>
        <taxon>Eukaryota</taxon>
        <taxon>Metazoa</taxon>
        <taxon>Ecdysozoa</taxon>
        <taxon>Arthropoda</taxon>
        <taxon>Hexapoda</taxon>
        <taxon>Insecta</taxon>
        <taxon>Pterygota</taxon>
        <taxon>Neoptera</taxon>
        <taxon>Endopterygota</taxon>
        <taxon>Lepidoptera</taxon>
        <taxon>Glossata</taxon>
        <taxon>Ditrysia</taxon>
        <taxon>Tineoidea</taxon>
        <taxon>Psychidae</taxon>
        <taxon>Oiketicinae</taxon>
        <taxon>Eumeta</taxon>
    </lineage>
</organism>
<reference evidence="2 3" key="1">
    <citation type="journal article" date="2019" name="Commun. Biol.">
        <title>The bagworm genome reveals a unique fibroin gene that provides high tensile strength.</title>
        <authorList>
            <person name="Kono N."/>
            <person name="Nakamura H."/>
            <person name="Ohtoshi R."/>
            <person name="Tomita M."/>
            <person name="Numata K."/>
            <person name="Arakawa K."/>
        </authorList>
    </citation>
    <scope>NUCLEOTIDE SEQUENCE [LARGE SCALE GENOMIC DNA]</scope>
</reference>
<name>A0A4C1WX31_EUMVA</name>
<sequence>MAHSGSLCESSDKRLQLKRKRDSSDEEDLVDMPPAKIVAKTEDVENEVVVESSTCSSSDDDSTRYENFELQPTQSAYTDSEYAGESLLSPPSVSELSNVFSPLENVIRGDSTPHSSRSRPEIILGSKRKCPLPGLSWAESSVAWNRMTDTDAKFTVQRNPHMFDNHPSLQPRMRAILLDWLNEGFRAVAASSRSQRAFHETPISFARASVLLHTYTYSRTLCKLRWGRGVVHGYLCLFRAPDSTIL</sequence>
<dbReference type="AlphaFoldDB" id="A0A4C1WX31"/>
<evidence type="ECO:0000313" key="2">
    <source>
        <dbReference type="EMBL" id="GBP54667.1"/>
    </source>
</evidence>
<gene>
    <name evidence="2" type="ORF">EVAR_47169_1</name>
</gene>
<protein>
    <submittedName>
        <fullName evidence="2">Uncharacterized protein</fullName>
    </submittedName>
</protein>
<evidence type="ECO:0000256" key="1">
    <source>
        <dbReference type="SAM" id="MobiDB-lite"/>
    </source>
</evidence>
<evidence type="ECO:0000313" key="3">
    <source>
        <dbReference type="Proteomes" id="UP000299102"/>
    </source>
</evidence>
<proteinExistence type="predicted"/>
<keyword evidence="3" id="KW-1185">Reference proteome</keyword>
<dbReference type="OrthoDB" id="5590282at2759"/>
<comment type="caution">
    <text evidence="2">The sequence shown here is derived from an EMBL/GenBank/DDBJ whole genome shotgun (WGS) entry which is preliminary data.</text>
</comment>